<evidence type="ECO:0000313" key="4">
    <source>
        <dbReference type="Proteomes" id="UP000529652"/>
    </source>
</evidence>
<dbReference type="InterPro" id="IPR058057">
    <property type="entry name" value="BBH37-like"/>
</dbReference>
<evidence type="ECO:0000313" key="2">
    <source>
        <dbReference type="EMBL" id="MBB5141550.1"/>
    </source>
</evidence>
<organism evidence="3 4">
    <name type="scientific">Borreliella afzelii</name>
    <name type="common">Borrelia afzelii</name>
    <dbReference type="NCBI Taxonomy" id="29518"/>
    <lineage>
        <taxon>Bacteria</taxon>
        <taxon>Pseudomonadati</taxon>
        <taxon>Spirochaetota</taxon>
        <taxon>Spirochaetia</taxon>
        <taxon>Spirochaetales</taxon>
        <taxon>Borreliaceae</taxon>
        <taxon>Borreliella</taxon>
    </lineage>
</organism>
<dbReference type="Pfam" id="PF25672">
    <property type="entry name" value="BBH37"/>
    <property type="match status" value="1"/>
</dbReference>
<name>A0AB34Z300_BORAF</name>
<sequence length="86" mass="10050">MENSKNNRNKTRELVRLQNQLRIDIELDNLINKIDIAGNEIRSSAFFFDDSQKNLKESNIKRLESKSKASYALQLSRLALSKTMRH</sequence>
<dbReference type="RefSeq" id="WP_052689652.1">
    <property type="nucleotide sequence ID" value="NZ_CAXOVT010000006.1"/>
</dbReference>
<reference evidence="3 4" key="1">
    <citation type="submission" date="2020-08" db="EMBL/GenBank/DDBJ databases">
        <title>Genomic Encyclopedia of Type Strains, Phase IV (KMG-IV): sequencing the most valuable type-strain genomes for metagenomic binning, comparative biology and taxonomic classification.</title>
        <authorList>
            <person name="Goeker M."/>
        </authorList>
    </citation>
    <scope>NUCLEOTIDE SEQUENCE [LARGE SCALE GENOMIC DNA]</scope>
    <source>
        <strain evidence="3 4">DSM 10508</strain>
    </source>
</reference>
<dbReference type="Proteomes" id="UP000529652">
    <property type="component" value="Unassembled WGS sequence"/>
</dbReference>
<proteinExistence type="predicted"/>
<protein>
    <recommendedName>
        <fullName evidence="1">BBH37-like helical domain-containing protein</fullName>
    </recommendedName>
</protein>
<comment type="caution">
    <text evidence="3">The sequence shown here is derived from an EMBL/GenBank/DDBJ whole genome shotgun (WGS) entry which is preliminary data.</text>
</comment>
<feature type="domain" description="BBH37-like helical" evidence="1">
    <location>
        <begin position="1"/>
        <end position="83"/>
    </location>
</feature>
<dbReference type="NCBIfam" id="NF033721">
    <property type="entry name" value="P12_lipo"/>
    <property type="match status" value="1"/>
</dbReference>
<evidence type="ECO:0000259" key="1">
    <source>
        <dbReference type="Pfam" id="PF25672"/>
    </source>
</evidence>
<dbReference type="EMBL" id="JACHGM010000005">
    <property type="protein sequence ID" value="MBB5141585.1"/>
    <property type="molecule type" value="Genomic_DNA"/>
</dbReference>
<dbReference type="InterPro" id="IPR057717">
    <property type="entry name" value="BBH37-like_helical"/>
</dbReference>
<gene>
    <name evidence="2" type="ORF">HNP63_000971</name>
    <name evidence="3" type="ORF">HNP63_001006</name>
</gene>
<evidence type="ECO:0000313" key="3">
    <source>
        <dbReference type="EMBL" id="MBB5141585.1"/>
    </source>
</evidence>
<dbReference type="AlphaFoldDB" id="A0AB34Z300"/>
<dbReference type="EMBL" id="JACHGM010000005">
    <property type="protein sequence ID" value="MBB5141550.1"/>
    <property type="molecule type" value="Genomic_DNA"/>
</dbReference>
<accession>A0AB34Z300</accession>